<dbReference type="Pfam" id="PF01593">
    <property type="entry name" value="Amino_oxidase"/>
    <property type="match status" value="1"/>
</dbReference>
<dbReference type="Gene3D" id="3.50.50.60">
    <property type="entry name" value="FAD/NAD(P)-binding domain"/>
    <property type="match status" value="1"/>
</dbReference>
<dbReference type="InterPro" id="IPR050281">
    <property type="entry name" value="Flavin_monoamine_oxidase"/>
</dbReference>
<accession>A0A3E0HPR2</accession>
<comment type="caution">
    <text evidence="5">The sequence shown here is derived from an EMBL/GenBank/DDBJ whole genome shotgun (WGS) entry which is preliminary data.</text>
</comment>
<dbReference type="SUPFAM" id="SSF51905">
    <property type="entry name" value="FAD/NAD(P)-binding domain"/>
    <property type="match status" value="1"/>
</dbReference>
<evidence type="ECO:0000256" key="2">
    <source>
        <dbReference type="ARBA" id="ARBA00023002"/>
    </source>
</evidence>
<name>A0A3E0HPR2_9PSEU</name>
<dbReference type="GO" id="GO:0009063">
    <property type="term" value="P:amino acid catabolic process"/>
    <property type="evidence" value="ECO:0007669"/>
    <property type="project" value="TreeGrafter"/>
</dbReference>
<dbReference type="PROSITE" id="PS51318">
    <property type="entry name" value="TAT"/>
    <property type="match status" value="1"/>
</dbReference>
<evidence type="ECO:0000256" key="3">
    <source>
        <dbReference type="PIRSR" id="PIRSR601613-1"/>
    </source>
</evidence>
<dbReference type="AlphaFoldDB" id="A0A3E0HPR2"/>
<feature type="domain" description="Amine oxidase" evidence="4">
    <location>
        <begin position="88"/>
        <end position="541"/>
    </location>
</feature>
<proteinExistence type="predicted"/>
<dbReference type="PANTHER" id="PTHR10742:SF342">
    <property type="entry name" value="AMINE OXIDASE"/>
    <property type="match status" value="1"/>
</dbReference>
<reference evidence="5 6" key="1">
    <citation type="submission" date="2018-08" db="EMBL/GenBank/DDBJ databases">
        <title>Genomic Encyclopedia of Archaeal and Bacterial Type Strains, Phase II (KMG-II): from individual species to whole genera.</title>
        <authorList>
            <person name="Goeker M."/>
        </authorList>
    </citation>
    <scope>NUCLEOTIDE SEQUENCE [LARGE SCALE GENOMIC DNA]</scope>
    <source>
        <strain evidence="5 6">DSM 45791</strain>
    </source>
</reference>
<keyword evidence="2" id="KW-0560">Oxidoreductase</keyword>
<feature type="binding site" evidence="3">
    <location>
        <begin position="108"/>
        <end position="109"/>
    </location>
    <ligand>
        <name>FAD</name>
        <dbReference type="ChEBI" id="CHEBI:57692"/>
    </ligand>
</feature>
<keyword evidence="6" id="KW-1185">Reference proteome</keyword>
<dbReference type="InterPro" id="IPR002937">
    <property type="entry name" value="Amino_oxidase"/>
</dbReference>
<dbReference type="Proteomes" id="UP000256269">
    <property type="component" value="Unassembled WGS sequence"/>
</dbReference>
<sequence>MPRTEMFRFLRRVAADHAAAERLGMPVAEFREARVARAAGTMSRRDVLKVFGASAVVLGAASVLRAPKAAAAASRATNARIAVIGAGIAGLNAALTLADAGVRCTVYEANDRVGGRMYSERDYWGGGQVTEYGGELIDTDHTVIRDLCKRFGIGLTDVHAAEPAGSNDVLYYEGRYRPHAEFVAEFQPVYKALKADIDKAGEDTPTWDSSTPGGVALSRMSVQEWIATRVPGGYSTWLGRFIDDAYVVEYGRDSGQQTAVNLTYLMIDQEDLNEPSIWGASDERFHITGGNQTLPEAIARALPAGTVQHGHRLEALARNGDGTQTLRFDTGAVRADHTILAVPLGVLKRLDLTRAGFDPRMRGAISLLEMGFCTKLHMRFGSRPWVGRGPWPGVANGISFSDTGYQQVWDATAGQPGRAGIAIQYGGGSGALAFQPTVAFSDAGSSYVRSAVRDKLAQFSVVVPGIGDVYTGRATLAAWHRNPYTYGAYSCYPVDYCHRFAGYEGQRQGNVHIAGEHTSLDSQGYMNGGAESGARAATELLSLL</sequence>
<dbReference type="Gene3D" id="3.90.660.10">
    <property type="match status" value="1"/>
</dbReference>
<organism evidence="5 6">
    <name type="scientific">Kutzneria buriramensis</name>
    <dbReference type="NCBI Taxonomy" id="1045776"/>
    <lineage>
        <taxon>Bacteria</taxon>
        <taxon>Bacillati</taxon>
        <taxon>Actinomycetota</taxon>
        <taxon>Actinomycetes</taxon>
        <taxon>Pseudonocardiales</taxon>
        <taxon>Pseudonocardiaceae</taxon>
        <taxon>Kutzneria</taxon>
    </lineage>
</organism>
<comment type="cofactor">
    <cofactor evidence="1">
        <name>FAD</name>
        <dbReference type="ChEBI" id="CHEBI:57692"/>
    </cofactor>
</comment>
<dbReference type="InterPro" id="IPR001613">
    <property type="entry name" value="Flavin_amine_oxidase"/>
</dbReference>
<dbReference type="PANTHER" id="PTHR10742">
    <property type="entry name" value="FLAVIN MONOAMINE OXIDASE"/>
    <property type="match status" value="1"/>
</dbReference>
<dbReference type="OrthoDB" id="337830at2"/>
<dbReference type="InterPro" id="IPR006311">
    <property type="entry name" value="TAT_signal"/>
</dbReference>
<dbReference type="SUPFAM" id="SSF54373">
    <property type="entry name" value="FAD-linked reductases, C-terminal domain"/>
    <property type="match status" value="1"/>
</dbReference>
<dbReference type="Gene3D" id="1.10.405.10">
    <property type="entry name" value="Guanine Nucleotide Dissociation Inhibitor, domain 1"/>
    <property type="match status" value="1"/>
</dbReference>
<evidence type="ECO:0000256" key="1">
    <source>
        <dbReference type="ARBA" id="ARBA00001974"/>
    </source>
</evidence>
<dbReference type="RefSeq" id="WP_116175295.1">
    <property type="nucleotide sequence ID" value="NZ_CP144375.1"/>
</dbReference>
<evidence type="ECO:0000259" key="4">
    <source>
        <dbReference type="Pfam" id="PF01593"/>
    </source>
</evidence>
<evidence type="ECO:0000313" key="5">
    <source>
        <dbReference type="EMBL" id="REH48543.1"/>
    </source>
</evidence>
<dbReference type="InterPro" id="IPR036188">
    <property type="entry name" value="FAD/NAD-bd_sf"/>
</dbReference>
<protein>
    <submittedName>
        <fullName evidence="5">Monoamine oxidase</fullName>
    </submittedName>
</protein>
<evidence type="ECO:0000313" key="6">
    <source>
        <dbReference type="Proteomes" id="UP000256269"/>
    </source>
</evidence>
<dbReference type="GO" id="GO:0001716">
    <property type="term" value="F:L-amino-acid oxidase activity"/>
    <property type="evidence" value="ECO:0007669"/>
    <property type="project" value="TreeGrafter"/>
</dbReference>
<dbReference type="PRINTS" id="PR00757">
    <property type="entry name" value="AMINEOXDASEF"/>
</dbReference>
<dbReference type="EMBL" id="QUNO01000005">
    <property type="protein sequence ID" value="REH48543.1"/>
    <property type="molecule type" value="Genomic_DNA"/>
</dbReference>
<gene>
    <name evidence="5" type="ORF">BCF44_105402</name>
</gene>